<proteinExistence type="predicted"/>
<feature type="domain" description="RNase H type-1" evidence="1">
    <location>
        <begin position="2"/>
        <end position="78"/>
    </location>
</feature>
<evidence type="ECO:0000313" key="3">
    <source>
        <dbReference type="Proteomes" id="UP001459277"/>
    </source>
</evidence>
<gene>
    <name evidence="2" type="ORF">SO802_010061</name>
</gene>
<organism evidence="2 3">
    <name type="scientific">Lithocarpus litseifolius</name>
    <dbReference type="NCBI Taxonomy" id="425828"/>
    <lineage>
        <taxon>Eukaryota</taxon>
        <taxon>Viridiplantae</taxon>
        <taxon>Streptophyta</taxon>
        <taxon>Embryophyta</taxon>
        <taxon>Tracheophyta</taxon>
        <taxon>Spermatophyta</taxon>
        <taxon>Magnoliopsida</taxon>
        <taxon>eudicotyledons</taxon>
        <taxon>Gunneridae</taxon>
        <taxon>Pentapetalae</taxon>
        <taxon>rosids</taxon>
        <taxon>fabids</taxon>
        <taxon>Fagales</taxon>
        <taxon>Fagaceae</taxon>
        <taxon>Lithocarpus</taxon>
    </lineage>
</organism>
<dbReference type="GO" id="GO:0004523">
    <property type="term" value="F:RNA-DNA hybrid ribonuclease activity"/>
    <property type="evidence" value="ECO:0007669"/>
    <property type="project" value="InterPro"/>
</dbReference>
<dbReference type="AlphaFoldDB" id="A0AAW2DG95"/>
<dbReference type="Proteomes" id="UP001459277">
    <property type="component" value="Unassembled WGS sequence"/>
</dbReference>
<comment type="caution">
    <text evidence="2">The sequence shown here is derived from an EMBL/GenBank/DDBJ whole genome shotgun (WGS) entry which is preliminary data.</text>
</comment>
<accession>A0AAW2DG95</accession>
<dbReference type="InterPro" id="IPR002156">
    <property type="entry name" value="RNaseH_domain"/>
</dbReference>
<sequence>MIVIRDSAGLVIASCSQLLPQAYLTCEVEALAAMKALTFAQVVGVSKAILEGDSKMLMKALVCDDVSMASHGSLIEDVKFNSRHAIIVSDLAVWMEDVPPQFVPAFQADLTCFS</sequence>
<keyword evidence="3" id="KW-1185">Reference proteome</keyword>
<dbReference type="PANTHER" id="PTHR47074">
    <property type="entry name" value="BNAC02G40300D PROTEIN"/>
    <property type="match status" value="1"/>
</dbReference>
<reference evidence="2 3" key="1">
    <citation type="submission" date="2024-01" db="EMBL/GenBank/DDBJ databases">
        <title>A telomere-to-telomere, gap-free genome of sweet tea (Lithocarpus litseifolius).</title>
        <authorList>
            <person name="Zhou J."/>
        </authorList>
    </citation>
    <scope>NUCLEOTIDE SEQUENCE [LARGE SCALE GENOMIC DNA]</scope>
    <source>
        <strain evidence="2">Zhou-2022a</strain>
        <tissue evidence="2">Leaf</tissue>
    </source>
</reference>
<dbReference type="GO" id="GO:0003676">
    <property type="term" value="F:nucleic acid binding"/>
    <property type="evidence" value="ECO:0007669"/>
    <property type="project" value="InterPro"/>
</dbReference>
<dbReference type="EMBL" id="JAZDWU010000003">
    <property type="protein sequence ID" value="KAL0008559.1"/>
    <property type="molecule type" value="Genomic_DNA"/>
</dbReference>
<dbReference type="PANTHER" id="PTHR47074:SF11">
    <property type="entry name" value="REVERSE TRANSCRIPTASE-LIKE PROTEIN"/>
    <property type="match status" value="1"/>
</dbReference>
<dbReference type="Pfam" id="PF13456">
    <property type="entry name" value="RVT_3"/>
    <property type="match status" value="1"/>
</dbReference>
<evidence type="ECO:0000313" key="2">
    <source>
        <dbReference type="EMBL" id="KAL0008559.1"/>
    </source>
</evidence>
<dbReference type="InterPro" id="IPR052929">
    <property type="entry name" value="RNase_H-like_EbsB-rel"/>
</dbReference>
<name>A0AAW2DG95_9ROSI</name>
<protein>
    <recommendedName>
        <fullName evidence="1">RNase H type-1 domain-containing protein</fullName>
    </recommendedName>
</protein>
<evidence type="ECO:0000259" key="1">
    <source>
        <dbReference type="Pfam" id="PF13456"/>
    </source>
</evidence>